<proteinExistence type="predicted"/>
<dbReference type="Proteomes" id="UP000664167">
    <property type="component" value="Unassembled WGS sequence"/>
</dbReference>
<sequence length="578" mass="61448">MWNVVAPEVVLKNTVTDADGDASTLSFEVWTTDASGNAKARVSIDSTNQYGVGVSKPVASGATASFAVAYGKLTPGVTYTFHTSGFDGSLYETTWSPWAKFRINPYVTFPAPQASSTIDPVAQTEQEIFRSAPGGNLARTGAGKQNCSPADAQGRTLCISFSPPAKSAIKRAAAPSADVNDILPWCFNKTYGHDYMNRTDACLRDLGSANLIFASTDPADPPLGIASFNLEQRIKAYPNKAASGSDFAEFDQQLFVTPTHIDAALLGVNLAWNVGTVCKACDVSNVQWKTYRGNANDDGRWSSGEEGEEATQIANVQTKWLGTGKETIGLNWSLSGQVDVSDLKVTADLGSSGTAPNRELAVRCDDYLKPSTPGCVLPFFTPSYAVDTNLYPAAGAYYWLMQHKMPGFPGTGDAPLHYLGPDTTVMTSTTPPRPWTSSDSRNVVCPTAGANKWTAHASDAALGAQSCDEFAMGSTHESGGFPGGPNKVTSGDQCSQLFSDKSGSGFGVFADTRKATAGPTWKEKCGRAAIPLAQNTGAFHELPAPSWRMLDNDPFYVSNPGFEHCTNANTTCAWKKIG</sequence>
<protein>
    <submittedName>
        <fullName evidence="1">Uncharacterized protein</fullName>
    </submittedName>
</protein>
<name>A0A939FA03_9ACTN</name>
<dbReference type="RefSeq" id="WP_206964617.1">
    <property type="nucleotide sequence ID" value="NZ_JAFLRJ010000231.1"/>
</dbReference>
<gene>
    <name evidence="1" type="ORF">J0695_23775</name>
</gene>
<evidence type="ECO:0000313" key="2">
    <source>
        <dbReference type="Proteomes" id="UP000664167"/>
    </source>
</evidence>
<keyword evidence="2" id="KW-1185">Reference proteome</keyword>
<evidence type="ECO:0000313" key="1">
    <source>
        <dbReference type="EMBL" id="MBO0514792.1"/>
    </source>
</evidence>
<dbReference type="AlphaFoldDB" id="A0A939FA03"/>
<reference evidence="1" key="1">
    <citation type="submission" date="2021-03" db="EMBL/GenBank/DDBJ databases">
        <title>Streptomyces poriferae sp. nov., a novel marine sponge-derived Actinobacteria species with anti-MRSA activity.</title>
        <authorList>
            <person name="Sandoval-Powers M."/>
            <person name="Kralova S."/>
            <person name="Nguyen G.-S."/>
            <person name="Fawwal D."/>
            <person name="Degnes K."/>
            <person name="Klinkenberg G."/>
            <person name="Sletta H."/>
            <person name="Wentzel A."/>
            <person name="Liles M.R."/>
        </authorList>
    </citation>
    <scope>NUCLEOTIDE SEQUENCE</scope>
    <source>
        <strain evidence="1">DSM 41794</strain>
    </source>
</reference>
<organism evidence="1 2">
    <name type="scientific">Streptomyces beijiangensis</name>
    <dbReference type="NCBI Taxonomy" id="163361"/>
    <lineage>
        <taxon>Bacteria</taxon>
        <taxon>Bacillati</taxon>
        <taxon>Actinomycetota</taxon>
        <taxon>Actinomycetes</taxon>
        <taxon>Kitasatosporales</taxon>
        <taxon>Streptomycetaceae</taxon>
        <taxon>Streptomyces</taxon>
    </lineage>
</organism>
<comment type="caution">
    <text evidence="1">The sequence shown here is derived from an EMBL/GenBank/DDBJ whole genome shotgun (WGS) entry which is preliminary data.</text>
</comment>
<dbReference type="EMBL" id="JAFLRJ010000231">
    <property type="protein sequence ID" value="MBO0514792.1"/>
    <property type="molecule type" value="Genomic_DNA"/>
</dbReference>
<accession>A0A939FA03</accession>